<protein>
    <submittedName>
        <fullName evidence="1">Uncharacterized protein</fullName>
    </submittedName>
</protein>
<organism evidence="1 2">
    <name type="scientific">Microcoleus anatoxicus PTRS2</name>
    <dbReference type="NCBI Taxonomy" id="2705321"/>
    <lineage>
        <taxon>Bacteria</taxon>
        <taxon>Bacillati</taxon>
        <taxon>Cyanobacteriota</taxon>
        <taxon>Cyanophyceae</taxon>
        <taxon>Oscillatoriophycideae</taxon>
        <taxon>Oscillatoriales</taxon>
        <taxon>Microcoleaceae</taxon>
        <taxon>Microcoleus</taxon>
        <taxon>Microcoleus anatoxicus</taxon>
    </lineage>
</organism>
<dbReference type="Proteomes" id="UP001384579">
    <property type="component" value="Unassembled WGS sequence"/>
</dbReference>
<evidence type="ECO:0000313" key="1">
    <source>
        <dbReference type="EMBL" id="MEK0186016.1"/>
    </source>
</evidence>
<reference evidence="1 2" key="1">
    <citation type="journal article" date="2020" name="Harmful Algae">
        <title>Molecular and morphological characterization of a novel dihydroanatoxin-a producing Microcoleus species (cyanobacteria) from the Russian River, California, USA.</title>
        <authorList>
            <person name="Conklin K.Y."/>
            <person name="Stancheva R."/>
            <person name="Otten T.G."/>
            <person name="Fadness R."/>
            <person name="Boyer G.L."/>
            <person name="Read B."/>
            <person name="Zhang X."/>
            <person name="Sheath R.G."/>
        </authorList>
    </citation>
    <scope>NUCLEOTIDE SEQUENCE [LARGE SCALE GENOMIC DNA]</scope>
    <source>
        <strain evidence="1 2">PTRS2</strain>
    </source>
</reference>
<sequence length="82" mass="9351">YQQLVDRLVGQQLSREQLQCVSPGILLANRGSSYSITPELLLEVIAYHRSCGIHGEVLFFYEALRDNHDVLAKSLKNNPYFN</sequence>
<feature type="non-terminal residue" evidence="1">
    <location>
        <position position="1"/>
    </location>
</feature>
<evidence type="ECO:0000313" key="2">
    <source>
        <dbReference type="Proteomes" id="UP001384579"/>
    </source>
</evidence>
<name>A0ABU8YP24_9CYAN</name>
<accession>A0ABU8YP24</accession>
<proteinExistence type="predicted"/>
<dbReference type="EMBL" id="JBBLXS010000172">
    <property type="protein sequence ID" value="MEK0186016.1"/>
    <property type="molecule type" value="Genomic_DNA"/>
</dbReference>
<comment type="caution">
    <text evidence="1">The sequence shown here is derived from an EMBL/GenBank/DDBJ whole genome shotgun (WGS) entry which is preliminary data.</text>
</comment>
<gene>
    <name evidence="1" type="ORF">WMG39_14330</name>
</gene>
<keyword evidence="2" id="KW-1185">Reference proteome</keyword>